<evidence type="ECO:0000313" key="1">
    <source>
        <dbReference type="EMBL" id="TJY38500.1"/>
    </source>
</evidence>
<dbReference type="InterPro" id="IPR023430">
    <property type="entry name" value="Pept_HybD-like_dom_sf"/>
</dbReference>
<evidence type="ECO:0000313" key="2">
    <source>
        <dbReference type="Proteomes" id="UP000309673"/>
    </source>
</evidence>
<keyword evidence="2" id="KW-1185">Reference proteome</keyword>
<accession>A0A4U0F2K0</accession>
<keyword evidence="1" id="KW-0378">Hydrolase</keyword>
<dbReference type="NCBIfam" id="TIGR02841">
    <property type="entry name" value="spore_YyaC"/>
    <property type="match status" value="1"/>
</dbReference>
<dbReference type="EMBL" id="SUPK01000014">
    <property type="protein sequence ID" value="TJY38500.1"/>
    <property type="molecule type" value="Genomic_DNA"/>
</dbReference>
<sequence length="171" mass="18316">MAQPWERNAVLVDAAGLAKFMEHLASRYPLEEMTFLCIGTDRSSGDCLGPWVGTLLKEAGFAKVIGTLERPCDADQLPDVIPTLPETGKILALDACLGRPESVGSYLVAASPLIPARSIGKKFPPVGAFSVAGIVNATSPKPYWTLQSTSLFRVMNMAGDITAAIERAWRP</sequence>
<gene>
    <name evidence="1" type="primary">yyaC</name>
    <name evidence="1" type="ORF">E5161_20155</name>
</gene>
<dbReference type="OrthoDB" id="9815953at2"/>
<dbReference type="GO" id="GO:0008233">
    <property type="term" value="F:peptidase activity"/>
    <property type="evidence" value="ECO:0007669"/>
    <property type="project" value="UniProtKB-KW"/>
</dbReference>
<name>A0A4U0F2K0_9BACL</name>
<protein>
    <submittedName>
        <fullName evidence="1">Spore protease YyaC</fullName>
    </submittedName>
</protein>
<dbReference type="RefSeq" id="WP_136779679.1">
    <property type="nucleotide sequence ID" value="NZ_SUPK01000014.1"/>
</dbReference>
<comment type="caution">
    <text evidence="1">The sequence shown here is derived from an EMBL/GenBank/DDBJ whole genome shotgun (WGS) entry which is preliminary data.</text>
</comment>
<dbReference type="Proteomes" id="UP000309673">
    <property type="component" value="Unassembled WGS sequence"/>
</dbReference>
<organism evidence="1 2">
    <name type="scientific">Cohnella pontilimi</name>
    <dbReference type="NCBI Taxonomy" id="2564100"/>
    <lineage>
        <taxon>Bacteria</taxon>
        <taxon>Bacillati</taxon>
        <taxon>Bacillota</taxon>
        <taxon>Bacilli</taxon>
        <taxon>Bacillales</taxon>
        <taxon>Paenibacillaceae</taxon>
        <taxon>Cohnella</taxon>
    </lineage>
</organism>
<keyword evidence="1" id="KW-0645">Protease</keyword>
<dbReference type="Pfam" id="PF06866">
    <property type="entry name" value="DUF1256"/>
    <property type="match status" value="1"/>
</dbReference>
<dbReference type="AlphaFoldDB" id="A0A4U0F2K0"/>
<proteinExistence type="predicted"/>
<dbReference type="SUPFAM" id="SSF53163">
    <property type="entry name" value="HybD-like"/>
    <property type="match status" value="1"/>
</dbReference>
<reference evidence="1 2" key="1">
    <citation type="submission" date="2019-04" db="EMBL/GenBank/DDBJ databases">
        <title>Cohnella sp. nov., isolated from soil.</title>
        <authorList>
            <person name="Kim W."/>
        </authorList>
    </citation>
    <scope>NUCLEOTIDE SEQUENCE [LARGE SCALE GENOMIC DNA]</scope>
    <source>
        <strain evidence="1 2">CAU 1483</strain>
    </source>
</reference>
<dbReference type="GO" id="GO:0006508">
    <property type="term" value="P:proteolysis"/>
    <property type="evidence" value="ECO:0007669"/>
    <property type="project" value="UniProtKB-KW"/>
</dbReference>
<dbReference type="InterPro" id="IPR009665">
    <property type="entry name" value="YyaC"/>
</dbReference>